<accession>A0AAU9QZ65</accession>
<protein>
    <recommendedName>
        <fullName evidence="3">Phage protein</fullName>
    </recommendedName>
</protein>
<organism evidence="1 2">
    <name type="scientific">Vibrio jasicida</name>
    <dbReference type="NCBI Taxonomy" id="766224"/>
    <lineage>
        <taxon>Bacteria</taxon>
        <taxon>Pseudomonadati</taxon>
        <taxon>Pseudomonadota</taxon>
        <taxon>Gammaproteobacteria</taxon>
        <taxon>Vibrionales</taxon>
        <taxon>Vibrionaceae</taxon>
        <taxon>Vibrio</taxon>
    </lineage>
</organism>
<proteinExistence type="predicted"/>
<name>A0AAU9QZ65_9VIBR</name>
<evidence type="ECO:0000313" key="1">
    <source>
        <dbReference type="EMBL" id="CAH1604090.1"/>
    </source>
</evidence>
<sequence>MLKEKAMKLFEKVIIKSALDSLSIDWETIVNSVDLNQQIYFTGAGYFLTLKSRSIPINRHVVSEPVFIGKLGNVDVGFIVIIENNELTLECYTYGETITAKDRDNKFRCTLEE</sequence>
<comment type="caution">
    <text evidence="1">The sequence shown here is derived from an EMBL/GenBank/DDBJ whole genome shotgun (WGS) entry which is preliminary data.</text>
</comment>
<gene>
    <name evidence="1" type="ORF">THF1A12_920006</name>
</gene>
<dbReference type="AlphaFoldDB" id="A0AAU9QZ65"/>
<evidence type="ECO:0008006" key="3">
    <source>
        <dbReference type="Google" id="ProtNLM"/>
    </source>
</evidence>
<dbReference type="EMBL" id="CAKMUD010000152">
    <property type="protein sequence ID" value="CAH1604090.1"/>
    <property type="molecule type" value="Genomic_DNA"/>
</dbReference>
<evidence type="ECO:0000313" key="2">
    <source>
        <dbReference type="Proteomes" id="UP001295462"/>
    </source>
</evidence>
<reference evidence="1" key="1">
    <citation type="submission" date="2022-01" db="EMBL/GenBank/DDBJ databases">
        <authorList>
            <person name="Lagorce A."/>
        </authorList>
    </citation>
    <scope>NUCLEOTIDE SEQUENCE</scope>
    <source>
        <strain evidence="1">Th15_F1_A12</strain>
    </source>
</reference>
<dbReference type="Proteomes" id="UP001295462">
    <property type="component" value="Unassembled WGS sequence"/>
</dbReference>